<reference evidence="4" key="1">
    <citation type="submission" date="2013-09" db="EMBL/GenBank/DDBJ databases">
        <title>The Genome Sequence of Anopheles maculatus species B.</title>
        <authorList>
            <consortium name="The Broad Institute Genomics Platform"/>
            <person name="Neafsey D.E."/>
            <person name="Besansky N."/>
            <person name="Howell P."/>
            <person name="Walton C."/>
            <person name="Young S.K."/>
            <person name="Zeng Q."/>
            <person name="Gargeya S."/>
            <person name="Fitzgerald M."/>
            <person name="Haas B."/>
            <person name="Abouelleil A."/>
            <person name="Allen A.W."/>
            <person name="Alvarado L."/>
            <person name="Arachchi H.M."/>
            <person name="Berlin A.M."/>
            <person name="Chapman S.B."/>
            <person name="Gainer-Dewar J."/>
            <person name="Goldberg J."/>
            <person name="Griggs A."/>
            <person name="Gujja S."/>
            <person name="Hansen M."/>
            <person name="Howarth C."/>
            <person name="Imamovic A."/>
            <person name="Ireland A."/>
            <person name="Larimer J."/>
            <person name="McCowan C."/>
            <person name="Murphy C."/>
            <person name="Pearson M."/>
            <person name="Poon T.W."/>
            <person name="Priest M."/>
            <person name="Roberts A."/>
            <person name="Saif S."/>
            <person name="Shea T."/>
            <person name="Sisk P."/>
            <person name="Sykes S."/>
            <person name="Wortman J."/>
            <person name="Nusbaum C."/>
            <person name="Birren B."/>
        </authorList>
    </citation>
    <scope>NUCLEOTIDE SEQUENCE [LARGE SCALE GENOMIC DNA]</scope>
    <source>
        <strain evidence="4">maculatus3</strain>
    </source>
</reference>
<evidence type="ECO:0000259" key="2">
    <source>
        <dbReference type="PROSITE" id="PS50940"/>
    </source>
</evidence>
<organism evidence="3 4">
    <name type="scientific">Anopheles maculatus</name>
    <dbReference type="NCBI Taxonomy" id="74869"/>
    <lineage>
        <taxon>Eukaryota</taxon>
        <taxon>Metazoa</taxon>
        <taxon>Ecdysozoa</taxon>
        <taxon>Arthropoda</taxon>
        <taxon>Hexapoda</taxon>
        <taxon>Insecta</taxon>
        <taxon>Pterygota</taxon>
        <taxon>Neoptera</taxon>
        <taxon>Endopterygota</taxon>
        <taxon>Diptera</taxon>
        <taxon>Nematocera</taxon>
        <taxon>Culicoidea</taxon>
        <taxon>Culicidae</taxon>
        <taxon>Anophelinae</taxon>
        <taxon>Anopheles</taxon>
        <taxon>Anopheles maculatus group</taxon>
    </lineage>
</organism>
<evidence type="ECO:0000313" key="3">
    <source>
        <dbReference type="EnsemblMetazoa" id="AMAM000916-PA"/>
    </source>
</evidence>
<dbReference type="SUPFAM" id="SSF57625">
    <property type="entry name" value="Invertebrate chitin-binding proteins"/>
    <property type="match status" value="3"/>
</dbReference>
<evidence type="ECO:0000256" key="1">
    <source>
        <dbReference type="SAM" id="MobiDB-lite"/>
    </source>
</evidence>
<proteinExistence type="predicted"/>
<reference evidence="3" key="2">
    <citation type="submission" date="2020-05" db="UniProtKB">
        <authorList>
            <consortium name="EnsemblMetazoa"/>
        </authorList>
    </citation>
    <scope>IDENTIFICATION</scope>
    <source>
        <strain evidence="3">maculatus3</strain>
    </source>
</reference>
<feature type="compositionally biased region" description="Low complexity" evidence="1">
    <location>
        <begin position="45"/>
        <end position="66"/>
    </location>
</feature>
<feature type="domain" description="Chitin-binding type-2" evidence="2">
    <location>
        <begin position="396"/>
        <end position="460"/>
    </location>
</feature>
<keyword evidence="4" id="KW-1185">Reference proteome</keyword>
<name>A0A182S6Z4_9DIPT</name>
<dbReference type="InterPro" id="IPR002557">
    <property type="entry name" value="Chitin-bd_dom"/>
</dbReference>
<dbReference type="GO" id="GO:0005576">
    <property type="term" value="C:extracellular region"/>
    <property type="evidence" value="ECO:0007669"/>
    <property type="project" value="InterPro"/>
</dbReference>
<dbReference type="AlphaFoldDB" id="A0A182S6Z4"/>
<dbReference type="GO" id="GO:0008061">
    <property type="term" value="F:chitin binding"/>
    <property type="evidence" value="ECO:0007669"/>
    <property type="project" value="InterPro"/>
</dbReference>
<sequence length="562" mass="62376">MFYQCRPFMTGWSPQEMPCAPGTLFSFFHQVCVHPQDWVDPCGLPTTGTPATPTAEPPTTTTTVLPPVTPTVEPPVTPTAEPPVTTTLEPGQPPSFIDCLVPNCVLLQDEVIRLPSYDGPQYFYRCVFLLQTVWVPFQDICPAGKYFNFIDQGCVDPSQWIDVCPSDPISTTQLTTVSPTPTAVPPSWPLPVVCGSPRCITDAERSILWPSTVADMYYRCEWIERLFQYVPVPVRCANSFFFDFLEQQCVNPLDWVDICPIYPTLPPPTCPDCCPTCPPVSDPPSDQDIPLPIVCGSPRCVSEQERNFLWPALTPNEYYRCVDNGEGWVQATLQQCPVGLLFQTFEQQCVPADEHDATVCPVYPPPPTSSTTVQPDPGTCLENFDAVPLYPIICDTARCSTDAERAGLWPLTDATRYFSCELQVASGEYEPVLNECPAGQSFDFFSQCCGLAPPINVCPFYPPMEPPPVPDQPVCLTDAFDPSPLIPIECDVPRCFTDLARSTLWPSGTPNQYYQCIEQLPGLYEPIMQTCESPATFNFFLQCCTEELQPVDVCGLLLEELP</sequence>
<feature type="region of interest" description="Disordered" evidence="1">
    <location>
        <begin position="45"/>
        <end position="69"/>
    </location>
</feature>
<protein>
    <recommendedName>
        <fullName evidence="2">Chitin-binding type-2 domain-containing protein</fullName>
    </recommendedName>
</protein>
<dbReference type="VEuPathDB" id="VectorBase:AMAM000916"/>
<dbReference type="EnsemblMetazoa" id="AMAM000916-RA">
    <property type="protein sequence ID" value="AMAM000916-PA"/>
    <property type="gene ID" value="AMAM000916"/>
</dbReference>
<dbReference type="SMART" id="SM00494">
    <property type="entry name" value="ChtBD2"/>
    <property type="match status" value="5"/>
</dbReference>
<evidence type="ECO:0000313" key="4">
    <source>
        <dbReference type="Proteomes" id="UP000075901"/>
    </source>
</evidence>
<accession>A0A182S6Z4</accession>
<feature type="domain" description="Chitin-binding type-2" evidence="2">
    <location>
        <begin position="297"/>
        <end position="362"/>
    </location>
</feature>
<dbReference type="PROSITE" id="PS50940">
    <property type="entry name" value="CHIT_BIND_II"/>
    <property type="match status" value="2"/>
</dbReference>
<dbReference type="Proteomes" id="UP000075901">
    <property type="component" value="Unassembled WGS sequence"/>
</dbReference>
<dbReference type="InterPro" id="IPR036508">
    <property type="entry name" value="Chitin-bd_dom_sf"/>
</dbReference>